<proteinExistence type="predicted"/>
<sequence>MTLLRLKKLRFLDISYLESRYFNAEQFEKYLCSAQKLPNLEHFSMNGNPFGLCLAHINKFLETH</sequence>
<evidence type="ECO:0000313" key="2">
    <source>
        <dbReference type="Proteomes" id="UP000321570"/>
    </source>
</evidence>
<name>A0A564Y8R7_HYMDI</name>
<dbReference type="AlphaFoldDB" id="A0A564Y8R7"/>
<dbReference type="EMBL" id="CABIJS010000110">
    <property type="protein sequence ID" value="VUZ42914.1"/>
    <property type="molecule type" value="Genomic_DNA"/>
</dbReference>
<organism evidence="1 2">
    <name type="scientific">Hymenolepis diminuta</name>
    <name type="common">Rat tapeworm</name>
    <dbReference type="NCBI Taxonomy" id="6216"/>
    <lineage>
        <taxon>Eukaryota</taxon>
        <taxon>Metazoa</taxon>
        <taxon>Spiralia</taxon>
        <taxon>Lophotrochozoa</taxon>
        <taxon>Platyhelminthes</taxon>
        <taxon>Cestoda</taxon>
        <taxon>Eucestoda</taxon>
        <taxon>Cyclophyllidea</taxon>
        <taxon>Hymenolepididae</taxon>
        <taxon>Hymenolepis</taxon>
    </lineage>
</organism>
<reference evidence="1 2" key="1">
    <citation type="submission" date="2019-07" db="EMBL/GenBank/DDBJ databases">
        <authorList>
            <person name="Jastrzebski P J."/>
            <person name="Paukszto L."/>
            <person name="Jastrzebski P J."/>
        </authorList>
    </citation>
    <scope>NUCLEOTIDE SEQUENCE [LARGE SCALE GENOMIC DNA]</scope>
    <source>
        <strain evidence="1 2">WMS-il1</strain>
    </source>
</reference>
<accession>A0A564Y8R7</accession>
<dbReference type="Proteomes" id="UP000321570">
    <property type="component" value="Unassembled WGS sequence"/>
</dbReference>
<keyword evidence="2" id="KW-1185">Reference proteome</keyword>
<feature type="non-terminal residue" evidence="1">
    <location>
        <position position="64"/>
    </location>
</feature>
<protein>
    <submittedName>
        <fullName evidence="1">Uncharacterized protein</fullName>
    </submittedName>
</protein>
<gene>
    <name evidence="1" type="ORF">WMSIL1_LOCUS3386</name>
</gene>
<evidence type="ECO:0000313" key="1">
    <source>
        <dbReference type="EMBL" id="VUZ42914.1"/>
    </source>
</evidence>